<feature type="compositionally biased region" description="Basic and acidic residues" evidence="1">
    <location>
        <begin position="20"/>
        <end position="47"/>
    </location>
</feature>
<feature type="region of interest" description="Disordered" evidence="1">
    <location>
        <begin position="117"/>
        <end position="141"/>
    </location>
</feature>
<protein>
    <submittedName>
        <fullName evidence="3">CG30101-PA-like protein</fullName>
    </submittedName>
</protein>
<reference evidence="3" key="1">
    <citation type="journal article" date="2011" name="J. Exp. Zool. B Mol. Dev. Evol.">
        <title>Global identification of transcription start sites in the genome of Apis mellifera using 5'LongSAGE.</title>
        <authorList>
            <person name="Zheng H."/>
            <person name="Sun L."/>
            <person name="Peng W."/>
            <person name="Shen Y."/>
            <person name="Wang Y."/>
            <person name="Xu B."/>
            <person name="Gu W."/>
            <person name="Chen S."/>
            <person name="Huang Z."/>
            <person name="Wang S."/>
        </authorList>
    </citation>
    <scope>NUCLEOTIDE SEQUENCE</scope>
</reference>
<proteinExistence type="evidence at transcript level"/>
<evidence type="ECO:0000256" key="1">
    <source>
        <dbReference type="SAM" id="MobiDB-lite"/>
    </source>
</evidence>
<name>D3XL65_APIME</name>
<dbReference type="EMBL" id="GU358190">
    <property type="protein sequence ID" value="ADD51168.1"/>
    <property type="molecule type" value="mRNA"/>
</dbReference>
<evidence type="ECO:0000256" key="2">
    <source>
        <dbReference type="SAM" id="SignalP"/>
    </source>
</evidence>
<feature type="chain" id="PRO_5003052176" evidence="2">
    <location>
        <begin position="19"/>
        <end position="141"/>
    </location>
</feature>
<feature type="signal peptide" evidence="2">
    <location>
        <begin position="1"/>
        <end position="18"/>
    </location>
</feature>
<accession>D3XL65</accession>
<feature type="compositionally biased region" description="Gly residues" evidence="1">
    <location>
        <begin position="53"/>
        <end position="69"/>
    </location>
</feature>
<organism evidence="3">
    <name type="scientific">Apis mellifera</name>
    <name type="common">Honeybee</name>
    <dbReference type="NCBI Taxonomy" id="7460"/>
    <lineage>
        <taxon>Eukaryota</taxon>
        <taxon>Metazoa</taxon>
        <taxon>Ecdysozoa</taxon>
        <taxon>Arthropoda</taxon>
        <taxon>Hexapoda</taxon>
        <taxon>Insecta</taxon>
        <taxon>Pterygota</taxon>
        <taxon>Neoptera</taxon>
        <taxon>Endopterygota</taxon>
        <taxon>Hymenoptera</taxon>
        <taxon>Apocrita</taxon>
        <taxon>Aculeata</taxon>
        <taxon>Apoidea</taxon>
        <taxon>Anthophila</taxon>
        <taxon>Apidae</taxon>
        <taxon>Apis</taxon>
    </lineage>
</organism>
<sequence>MDIKLAIVLVALATQVSCTEKSKAAEESVSPKDSVSESTERKTEKRGLHGSFGDLGGGGGDGDLGGGGGYDHHEEVKAVTVVKKVPVPYEVTKHVPYLVEKHVPYEVKVGVPQPLHRGKARSVSRKGVREGACTRAPALHR</sequence>
<feature type="compositionally biased region" description="Basic residues" evidence="1">
    <location>
        <begin position="117"/>
        <end position="126"/>
    </location>
</feature>
<evidence type="ECO:0000313" key="3">
    <source>
        <dbReference type="EMBL" id="ADD51168.1"/>
    </source>
</evidence>
<dbReference type="AlphaFoldDB" id="D3XL65"/>
<feature type="region of interest" description="Disordered" evidence="1">
    <location>
        <begin position="20"/>
        <end position="72"/>
    </location>
</feature>
<keyword evidence="2" id="KW-0732">Signal</keyword>